<gene>
    <name evidence="1" type="ORF">SAMN05444005_10246</name>
</gene>
<name>A0A1H9AAX1_9FLAO</name>
<evidence type="ECO:0000313" key="1">
    <source>
        <dbReference type="EMBL" id="SEP73691.1"/>
    </source>
</evidence>
<evidence type="ECO:0000313" key="2">
    <source>
        <dbReference type="Proteomes" id="UP000198648"/>
    </source>
</evidence>
<dbReference type="Pfam" id="PF07606">
    <property type="entry name" value="DUF1569"/>
    <property type="match status" value="1"/>
</dbReference>
<reference evidence="1 2" key="1">
    <citation type="submission" date="2016-10" db="EMBL/GenBank/DDBJ databases">
        <authorList>
            <person name="de Groot N.N."/>
        </authorList>
    </citation>
    <scope>NUCLEOTIDE SEQUENCE [LARGE SCALE GENOMIC DNA]</scope>
    <source>
        <strain evidence="1 2">DSM 27078</strain>
    </source>
</reference>
<dbReference type="SUPFAM" id="SSF109854">
    <property type="entry name" value="DinB/YfiT-like putative metalloenzymes"/>
    <property type="match status" value="1"/>
</dbReference>
<organism evidence="1 2">
    <name type="scientific">Flavobacterium urocaniciphilum</name>
    <dbReference type="NCBI Taxonomy" id="1299341"/>
    <lineage>
        <taxon>Bacteria</taxon>
        <taxon>Pseudomonadati</taxon>
        <taxon>Bacteroidota</taxon>
        <taxon>Flavobacteriia</taxon>
        <taxon>Flavobacteriales</taxon>
        <taxon>Flavobacteriaceae</taxon>
        <taxon>Flavobacterium</taxon>
    </lineage>
</organism>
<sequence>MTNLNTLLVQLENHIPNIEKTNSKISNSTIGWQIDHCLMVINGVIGQLAKSNPADFKPKWGFYKWLIFTTGSIPRGKVRAPKVVTPVEIASAEDLKSKLEFTKNNLKQFNELQATSFFNHPIFGNLNVKQSEKFLAIHTQHHLKIIEDILK</sequence>
<dbReference type="AlphaFoldDB" id="A0A1H9AAX1"/>
<dbReference type="Gene3D" id="1.20.120.450">
    <property type="entry name" value="dinb family like domain"/>
    <property type="match status" value="1"/>
</dbReference>
<evidence type="ECO:0008006" key="3">
    <source>
        <dbReference type="Google" id="ProtNLM"/>
    </source>
</evidence>
<proteinExistence type="predicted"/>
<accession>A0A1H9AAX1</accession>
<dbReference type="OrthoDB" id="981199at2"/>
<dbReference type="STRING" id="1299341.SAMN05444005_10246"/>
<keyword evidence="2" id="KW-1185">Reference proteome</keyword>
<dbReference type="InterPro" id="IPR034660">
    <property type="entry name" value="DinB/YfiT-like"/>
</dbReference>
<dbReference type="RefSeq" id="WP_091465740.1">
    <property type="nucleotide sequence ID" value="NZ_FOEI01000002.1"/>
</dbReference>
<dbReference type="Proteomes" id="UP000198648">
    <property type="component" value="Unassembled WGS sequence"/>
</dbReference>
<protein>
    <recommendedName>
        <fullName evidence="3">DinB superfamily protein</fullName>
    </recommendedName>
</protein>
<dbReference type="InterPro" id="IPR011463">
    <property type="entry name" value="DUF1569"/>
</dbReference>
<dbReference type="EMBL" id="FOEI01000002">
    <property type="protein sequence ID" value="SEP73691.1"/>
    <property type="molecule type" value="Genomic_DNA"/>
</dbReference>